<accession>A0ABT9RBK8</accession>
<evidence type="ECO:0000256" key="3">
    <source>
        <dbReference type="SAM" id="MobiDB-lite"/>
    </source>
</evidence>
<keyword evidence="1" id="KW-0328">Glycosyltransferase</keyword>
<organism evidence="6 7">
    <name type="scientific">Streptosporangium brasiliense</name>
    <dbReference type="NCBI Taxonomy" id="47480"/>
    <lineage>
        <taxon>Bacteria</taxon>
        <taxon>Bacillati</taxon>
        <taxon>Actinomycetota</taxon>
        <taxon>Actinomycetes</taxon>
        <taxon>Streptosporangiales</taxon>
        <taxon>Streptosporangiaceae</taxon>
        <taxon>Streptosporangium</taxon>
    </lineage>
</organism>
<feature type="region of interest" description="Disordered" evidence="3">
    <location>
        <begin position="180"/>
        <end position="209"/>
    </location>
</feature>
<dbReference type="InterPro" id="IPR028098">
    <property type="entry name" value="Glyco_trans_4-like_N"/>
</dbReference>
<feature type="domain" description="Glycosyltransferase subfamily 4-like N-terminal" evidence="5">
    <location>
        <begin position="20"/>
        <end position="160"/>
    </location>
</feature>
<evidence type="ECO:0000313" key="7">
    <source>
        <dbReference type="Proteomes" id="UP001230426"/>
    </source>
</evidence>
<evidence type="ECO:0000256" key="2">
    <source>
        <dbReference type="ARBA" id="ARBA00022679"/>
    </source>
</evidence>
<dbReference type="InterPro" id="IPR001296">
    <property type="entry name" value="Glyco_trans_1"/>
</dbReference>
<evidence type="ECO:0000256" key="1">
    <source>
        <dbReference type="ARBA" id="ARBA00022676"/>
    </source>
</evidence>
<dbReference type="Pfam" id="PF00534">
    <property type="entry name" value="Glycos_transf_1"/>
    <property type="match status" value="1"/>
</dbReference>
<protein>
    <submittedName>
        <fullName evidence="6">Glycosyltransferase involved in cell wall biosynthesis</fullName>
    </submittedName>
</protein>
<comment type="caution">
    <text evidence="6">The sequence shown here is derived from an EMBL/GenBank/DDBJ whole genome shotgun (WGS) entry which is preliminary data.</text>
</comment>
<dbReference type="PANTHER" id="PTHR45947">
    <property type="entry name" value="SULFOQUINOVOSYL TRANSFERASE SQD2"/>
    <property type="match status" value="1"/>
</dbReference>
<name>A0ABT9RBK8_9ACTN</name>
<dbReference type="EMBL" id="JAUSRB010000002">
    <property type="protein sequence ID" value="MDP9866528.1"/>
    <property type="molecule type" value="Genomic_DNA"/>
</dbReference>
<evidence type="ECO:0000259" key="4">
    <source>
        <dbReference type="Pfam" id="PF00534"/>
    </source>
</evidence>
<reference evidence="6 7" key="1">
    <citation type="submission" date="2023-07" db="EMBL/GenBank/DDBJ databases">
        <title>Sequencing the genomes of 1000 actinobacteria strains.</title>
        <authorList>
            <person name="Klenk H.-P."/>
        </authorList>
    </citation>
    <scope>NUCLEOTIDE SEQUENCE [LARGE SCALE GENOMIC DNA]</scope>
    <source>
        <strain evidence="6 7">DSM 44109</strain>
    </source>
</reference>
<dbReference type="InterPro" id="IPR050194">
    <property type="entry name" value="Glycosyltransferase_grp1"/>
</dbReference>
<evidence type="ECO:0000313" key="6">
    <source>
        <dbReference type="EMBL" id="MDP9866528.1"/>
    </source>
</evidence>
<dbReference type="PANTHER" id="PTHR45947:SF3">
    <property type="entry name" value="SULFOQUINOVOSYL TRANSFERASE SQD2"/>
    <property type="match status" value="1"/>
</dbReference>
<dbReference type="Gene3D" id="3.40.50.2000">
    <property type="entry name" value="Glycogen Phosphorylase B"/>
    <property type="match status" value="2"/>
</dbReference>
<dbReference type="Proteomes" id="UP001230426">
    <property type="component" value="Unassembled WGS sequence"/>
</dbReference>
<dbReference type="RefSeq" id="WP_306867370.1">
    <property type="nucleotide sequence ID" value="NZ_JAUSRB010000002.1"/>
</dbReference>
<sequence length="406" mass="44123">MNITVLMNAGPWLPVPPHGYGGIETVVATLVPELRARGTRVVLATVAASTLAADDQVCVFDEGQFAQLQRPYNQVMGLAHAHMQRVVAELRRREDIDLVHDHVEAVGLGVLSTMGRSAPPVLHTLHWDLHKHPELYGGFSGDGRVWVNGVSRSQVARAPRNLREHSLGWAYLATPLAGADRTAPPEEGRVPDGARPAAPSDGAGRGHRGPLVMLGRISPLKGQHLGARLCRELGLPLVLAGPVGGLRGPRELAAALADPDHGAHANPDVRYHLDRLAPYVDGELVRWAGSVNGPERERLLLDARAALFPVQWEEPGGTAVIEALACGAPVVGLRRGCLPELVEHGRTGLLADTEEELREHLRRVEDIDPEECRRSAALRFSPPVMAERYLDFYGRVLDLAARTRRR</sequence>
<evidence type="ECO:0000259" key="5">
    <source>
        <dbReference type="Pfam" id="PF13439"/>
    </source>
</evidence>
<keyword evidence="2" id="KW-0808">Transferase</keyword>
<feature type="domain" description="Glycosyl transferase family 1" evidence="4">
    <location>
        <begin position="212"/>
        <end position="371"/>
    </location>
</feature>
<keyword evidence="7" id="KW-1185">Reference proteome</keyword>
<feature type="compositionally biased region" description="Basic and acidic residues" evidence="3">
    <location>
        <begin position="183"/>
        <end position="192"/>
    </location>
</feature>
<proteinExistence type="predicted"/>
<dbReference type="Pfam" id="PF13439">
    <property type="entry name" value="Glyco_transf_4"/>
    <property type="match status" value="1"/>
</dbReference>
<gene>
    <name evidence="6" type="ORF">J2S55_005794</name>
</gene>
<dbReference type="SUPFAM" id="SSF53756">
    <property type="entry name" value="UDP-Glycosyltransferase/glycogen phosphorylase"/>
    <property type="match status" value="1"/>
</dbReference>